<organism evidence="1 2">
    <name type="scientific">Candidatus Taylorbacteria bacterium CG10_big_fil_rev_8_21_14_0_10_41_48</name>
    <dbReference type="NCBI Taxonomy" id="1975024"/>
    <lineage>
        <taxon>Bacteria</taxon>
        <taxon>Candidatus Tayloriibacteriota</taxon>
    </lineage>
</organism>
<comment type="caution">
    <text evidence="1">The sequence shown here is derived from an EMBL/GenBank/DDBJ whole genome shotgun (WGS) entry which is preliminary data.</text>
</comment>
<name>A0A2M8LCQ4_9BACT</name>
<reference evidence="2" key="1">
    <citation type="submission" date="2017-09" db="EMBL/GenBank/DDBJ databases">
        <title>Depth-based differentiation of microbial function through sediment-hosted aquifers and enrichment of novel symbionts in the deep terrestrial subsurface.</title>
        <authorList>
            <person name="Probst A.J."/>
            <person name="Ladd B."/>
            <person name="Jarett J.K."/>
            <person name="Geller-Mcgrath D.E."/>
            <person name="Sieber C.M.K."/>
            <person name="Emerson J.B."/>
            <person name="Anantharaman K."/>
            <person name="Thomas B.C."/>
            <person name="Malmstrom R."/>
            <person name="Stieglmeier M."/>
            <person name="Klingl A."/>
            <person name="Woyke T."/>
            <person name="Ryan C.M."/>
            <person name="Banfield J.F."/>
        </authorList>
    </citation>
    <scope>NUCLEOTIDE SEQUENCE [LARGE SCALE GENOMIC DNA]</scope>
</reference>
<dbReference type="EMBL" id="PFEQ01000009">
    <property type="protein sequence ID" value="PJE74331.1"/>
    <property type="molecule type" value="Genomic_DNA"/>
</dbReference>
<evidence type="ECO:0000313" key="1">
    <source>
        <dbReference type="EMBL" id="PJE74331.1"/>
    </source>
</evidence>
<sequence length="98" mass="11180">MIKYIILAIILIIVLSFFGYDLQAIIESPLAQRNLGYAKNGVVYVWDSYLSRPVTYFWNNIFLGILWDSFITNLGRINAGAPTELEQMGQRLLNVGNH</sequence>
<evidence type="ECO:0000313" key="2">
    <source>
        <dbReference type="Proteomes" id="UP000228700"/>
    </source>
</evidence>
<gene>
    <name evidence="1" type="ORF">COV01_02430</name>
</gene>
<dbReference type="Proteomes" id="UP000228700">
    <property type="component" value="Unassembled WGS sequence"/>
</dbReference>
<proteinExistence type="predicted"/>
<dbReference type="AlphaFoldDB" id="A0A2M8LCQ4"/>
<accession>A0A2M8LCQ4</accession>
<protein>
    <submittedName>
        <fullName evidence="1">Uncharacterized protein</fullName>
    </submittedName>
</protein>